<dbReference type="Gene3D" id="1.20.1250.20">
    <property type="entry name" value="MFS general substrate transporter like domains"/>
    <property type="match status" value="1"/>
</dbReference>
<feature type="signal peptide" evidence="7">
    <location>
        <begin position="1"/>
        <end position="16"/>
    </location>
</feature>
<evidence type="ECO:0000256" key="5">
    <source>
        <dbReference type="ARBA" id="ARBA00023136"/>
    </source>
</evidence>
<organism evidence="8">
    <name type="scientific">Rhizophora mucronata</name>
    <name type="common">Asiatic mangrove</name>
    <dbReference type="NCBI Taxonomy" id="61149"/>
    <lineage>
        <taxon>Eukaryota</taxon>
        <taxon>Viridiplantae</taxon>
        <taxon>Streptophyta</taxon>
        <taxon>Embryophyta</taxon>
        <taxon>Tracheophyta</taxon>
        <taxon>Spermatophyta</taxon>
        <taxon>Magnoliopsida</taxon>
        <taxon>eudicotyledons</taxon>
        <taxon>Gunneridae</taxon>
        <taxon>Pentapetalae</taxon>
        <taxon>rosids</taxon>
        <taxon>fabids</taxon>
        <taxon>Malpighiales</taxon>
        <taxon>Rhizophoraceae</taxon>
        <taxon>Rhizophora</taxon>
    </lineage>
</organism>
<keyword evidence="7" id="KW-0732">Signal</keyword>
<dbReference type="GO" id="GO:0016020">
    <property type="term" value="C:membrane"/>
    <property type="evidence" value="ECO:0007669"/>
    <property type="project" value="UniProtKB-SubCell"/>
</dbReference>
<proteinExistence type="inferred from homology"/>
<keyword evidence="4 6" id="KW-1133">Transmembrane helix</keyword>
<evidence type="ECO:0000256" key="3">
    <source>
        <dbReference type="ARBA" id="ARBA00022692"/>
    </source>
</evidence>
<evidence type="ECO:0000256" key="4">
    <source>
        <dbReference type="ARBA" id="ARBA00022989"/>
    </source>
</evidence>
<sequence>MLAALLVFVLGSRTYRYGIRRDEKDPYMRIGQAIFKAVRNHRTTSSAMVIKEEARLYCQNSQQFKFLNQALSAVDGSMEGQNVRGVNDVDETKSLLRLIPIWTTSMAYAIVFAQTSTFFTEQGATVDRTIFPGYQISAASLQSFIGVAIIVLIPIYDRILLPMARAFTKKPTSITMLP</sequence>
<dbReference type="InterPro" id="IPR036259">
    <property type="entry name" value="MFS_trans_sf"/>
</dbReference>
<feature type="chain" id="PRO_5015185528" evidence="7">
    <location>
        <begin position="17"/>
        <end position="178"/>
    </location>
</feature>
<name>A0A2P2NGB9_RHIMU</name>
<dbReference type="Pfam" id="PF00854">
    <property type="entry name" value="PTR2"/>
    <property type="match status" value="1"/>
</dbReference>
<dbReference type="EMBL" id="GGEC01060999">
    <property type="protein sequence ID" value="MBX41483.1"/>
    <property type="molecule type" value="Transcribed_RNA"/>
</dbReference>
<dbReference type="InterPro" id="IPR000109">
    <property type="entry name" value="POT_fam"/>
</dbReference>
<evidence type="ECO:0000256" key="2">
    <source>
        <dbReference type="ARBA" id="ARBA00005982"/>
    </source>
</evidence>
<comment type="similarity">
    <text evidence="2">Belongs to the major facilitator superfamily. Proton-dependent oligopeptide transporter (POT/PTR) (TC 2.A.17) family.</text>
</comment>
<evidence type="ECO:0000256" key="7">
    <source>
        <dbReference type="SAM" id="SignalP"/>
    </source>
</evidence>
<accession>A0A2P2NGB9</accession>
<evidence type="ECO:0000313" key="8">
    <source>
        <dbReference type="EMBL" id="MBX41483.1"/>
    </source>
</evidence>
<protein>
    <submittedName>
        <fullName evidence="8">Protein NRT1/ PTR FAMILY 5.10</fullName>
    </submittedName>
</protein>
<reference evidence="8" key="1">
    <citation type="submission" date="2018-02" db="EMBL/GenBank/DDBJ databases">
        <title>Rhizophora mucronata_Transcriptome.</title>
        <authorList>
            <person name="Meera S.P."/>
            <person name="Sreeshan A."/>
            <person name="Augustine A."/>
        </authorList>
    </citation>
    <scope>NUCLEOTIDE SEQUENCE</scope>
    <source>
        <tissue evidence="8">Leaf</tissue>
    </source>
</reference>
<evidence type="ECO:0000256" key="6">
    <source>
        <dbReference type="SAM" id="Phobius"/>
    </source>
</evidence>
<feature type="transmembrane region" description="Helical" evidence="6">
    <location>
        <begin position="136"/>
        <end position="156"/>
    </location>
</feature>
<keyword evidence="5 6" id="KW-0472">Membrane</keyword>
<evidence type="ECO:0000256" key="1">
    <source>
        <dbReference type="ARBA" id="ARBA00004141"/>
    </source>
</evidence>
<dbReference type="AlphaFoldDB" id="A0A2P2NGB9"/>
<comment type="subcellular location">
    <subcellularLocation>
        <location evidence="1">Membrane</location>
        <topology evidence="1">Multi-pass membrane protein</topology>
    </subcellularLocation>
</comment>
<dbReference type="GO" id="GO:0022857">
    <property type="term" value="F:transmembrane transporter activity"/>
    <property type="evidence" value="ECO:0007669"/>
    <property type="project" value="InterPro"/>
</dbReference>
<keyword evidence="3 6" id="KW-0812">Transmembrane</keyword>
<dbReference type="PANTHER" id="PTHR11654">
    <property type="entry name" value="OLIGOPEPTIDE TRANSPORTER-RELATED"/>
    <property type="match status" value="1"/>
</dbReference>